<protein>
    <submittedName>
        <fullName evidence="1">Uncharacterized protein</fullName>
    </submittedName>
</protein>
<proteinExistence type="predicted"/>
<organism evidence="1 2">
    <name type="scientific">Pangasianodon hypophthalmus</name>
    <name type="common">Striped catfish</name>
    <name type="synonym">Helicophagus hypophthalmus</name>
    <dbReference type="NCBI Taxonomy" id="310915"/>
    <lineage>
        <taxon>Eukaryota</taxon>
        <taxon>Metazoa</taxon>
        <taxon>Chordata</taxon>
        <taxon>Craniata</taxon>
        <taxon>Vertebrata</taxon>
        <taxon>Euteleostomi</taxon>
        <taxon>Actinopterygii</taxon>
        <taxon>Neopterygii</taxon>
        <taxon>Teleostei</taxon>
        <taxon>Ostariophysi</taxon>
        <taxon>Siluriformes</taxon>
        <taxon>Pangasiidae</taxon>
        <taxon>Pangasianodon</taxon>
    </lineage>
</organism>
<evidence type="ECO:0000313" key="1">
    <source>
        <dbReference type="EMBL" id="KAB5522758.1"/>
    </source>
</evidence>
<sequence>MERPRLMRLRRLQRQCRSQRRRRLRPSSIPPVHPFLFFLSPSVRPFLPSLHPSIPLSPSLSLPLFPLFQQVSSPRRTPLSTNRHQRNIFINNFVNTGSGF</sequence>
<reference evidence="1 2" key="1">
    <citation type="submission" date="2019-06" db="EMBL/GenBank/DDBJ databases">
        <title>A chromosome-scale genome assembly of the striped catfish, Pangasianodon hypophthalmus.</title>
        <authorList>
            <person name="Wen M."/>
            <person name="Zahm M."/>
            <person name="Roques C."/>
            <person name="Cabau C."/>
            <person name="Klopp C."/>
            <person name="Donnadieu C."/>
            <person name="Jouanno E."/>
            <person name="Avarre J.-C."/>
            <person name="Campet M."/>
            <person name="Ha T.T.T."/>
            <person name="Dugue R."/>
            <person name="Lampietro C."/>
            <person name="Louis A."/>
            <person name="Herpin A."/>
            <person name="Echchiki A."/>
            <person name="Berthelot C."/>
            <person name="Parey E."/>
            <person name="Roest-Crollius H."/>
            <person name="Braasch I."/>
            <person name="Postlethwait J."/>
            <person name="Bobe J."/>
            <person name="Montfort J."/>
            <person name="Bouchez O."/>
            <person name="Begum T."/>
            <person name="Schartl M."/>
            <person name="Guiguen Y."/>
        </authorList>
    </citation>
    <scope>NUCLEOTIDE SEQUENCE [LARGE SCALE GENOMIC DNA]</scope>
    <source>
        <strain evidence="1 2">Indonesia</strain>
        <tissue evidence="1">Blood</tissue>
    </source>
</reference>
<dbReference type="EMBL" id="VFJC01000028">
    <property type="protein sequence ID" value="KAB5522758.1"/>
    <property type="molecule type" value="Genomic_DNA"/>
</dbReference>
<dbReference type="AlphaFoldDB" id="A0A5N5JTR0"/>
<keyword evidence="2" id="KW-1185">Reference proteome</keyword>
<comment type="caution">
    <text evidence="1">The sequence shown here is derived from an EMBL/GenBank/DDBJ whole genome shotgun (WGS) entry which is preliminary data.</text>
</comment>
<gene>
    <name evidence="1" type="ORF">PHYPO_G00163100</name>
</gene>
<dbReference type="Proteomes" id="UP000327468">
    <property type="component" value="Chromosome 27"/>
</dbReference>
<accession>A0A5N5JTR0</accession>
<name>A0A5N5JTR0_PANHP</name>
<evidence type="ECO:0000313" key="2">
    <source>
        <dbReference type="Proteomes" id="UP000327468"/>
    </source>
</evidence>